<accession>A0A1S4CSU8</accession>
<gene>
    <name evidence="1" type="primary">LOC107822327</name>
</gene>
<evidence type="ECO:0000313" key="1">
    <source>
        <dbReference type="RefSeq" id="XP_016504342.1"/>
    </source>
</evidence>
<evidence type="ECO:0008006" key="2">
    <source>
        <dbReference type="Google" id="ProtNLM"/>
    </source>
</evidence>
<name>A0A1S4CSU8_TOBAC</name>
<protein>
    <recommendedName>
        <fullName evidence="2">Craniofacial development protein 2-like</fullName>
    </recommendedName>
</protein>
<dbReference type="PaxDb" id="4097-A0A1S4CSU8"/>
<proteinExistence type="predicted"/>
<sequence length="293" mass="34023">MEWVFWWTGILESLVEVRWVSDRLMTIKLVVMECTLKVISAYAPQGGLDEEVKRRFCEELDEIVRSIPPVERLFIGGDFNGHIGSTVDGYGEVHGSFRFGVRNRGGTSLLDFAEAFELVIANSSFPKRDEHLVTFQKEEEAARGQRRITWEALIKDKAQELEGRLSTLGAWRSSGDEERRDNRERYKVARREAKLAVTKAKTSAFGRLYEELGDKGGDKNLFRLVKERERKDRDLDQVRYIRDEDDRVLMGEAQIKQRWQTYFHKLLNEDVDMDIVLGELGNSESHQDIRCCR</sequence>
<dbReference type="RefSeq" id="XP_016504342.1">
    <property type="nucleotide sequence ID" value="XM_016648856.1"/>
</dbReference>
<dbReference type="InterPro" id="IPR027124">
    <property type="entry name" value="Swc5/CFDP1/2"/>
</dbReference>
<dbReference type="AlphaFoldDB" id="A0A1S4CSU8"/>
<dbReference type="InterPro" id="IPR036691">
    <property type="entry name" value="Endo/exonu/phosph_ase_sf"/>
</dbReference>
<dbReference type="Gene3D" id="3.60.10.10">
    <property type="entry name" value="Endonuclease/exonuclease/phosphatase"/>
    <property type="match status" value="1"/>
</dbReference>
<dbReference type="SUPFAM" id="SSF56219">
    <property type="entry name" value="DNase I-like"/>
    <property type="match status" value="1"/>
</dbReference>
<dbReference type="OrthoDB" id="689773at2759"/>
<dbReference type="PANTHER" id="PTHR23227:SF67">
    <property type="entry name" value="CRANIOFACIAL DEVELOPMENT PROTEIN 2-LIKE"/>
    <property type="match status" value="1"/>
</dbReference>
<reference evidence="1" key="1">
    <citation type="submission" date="2025-08" db="UniProtKB">
        <authorList>
            <consortium name="RefSeq"/>
        </authorList>
    </citation>
    <scope>IDENTIFICATION</scope>
</reference>
<dbReference type="PANTHER" id="PTHR23227">
    <property type="entry name" value="BUCENTAUR RELATED"/>
    <property type="match status" value="1"/>
</dbReference>
<dbReference type="KEGG" id="nta:107822327"/>
<organism evidence="1">
    <name type="scientific">Nicotiana tabacum</name>
    <name type="common">Common tobacco</name>
    <dbReference type="NCBI Taxonomy" id="4097"/>
    <lineage>
        <taxon>Eukaryota</taxon>
        <taxon>Viridiplantae</taxon>
        <taxon>Streptophyta</taxon>
        <taxon>Embryophyta</taxon>
        <taxon>Tracheophyta</taxon>
        <taxon>Spermatophyta</taxon>
        <taxon>Magnoliopsida</taxon>
        <taxon>eudicotyledons</taxon>
        <taxon>Gunneridae</taxon>
        <taxon>Pentapetalae</taxon>
        <taxon>asterids</taxon>
        <taxon>lamiids</taxon>
        <taxon>Solanales</taxon>
        <taxon>Solanaceae</taxon>
        <taxon>Nicotianoideae</taxon>
        <taxon>Nicotianeae</taxon>
        <taxon>Nicotiana</taxon>
    </lineage>
</organism>